<reference evidence="2 3" key="1">
    <citation type="journal article" date="2018" name="Nat. Ecol. Evol.">
        <title>Pezizomycetes genomes reveal the molecular basis of ectomycorrhizal truffle lifestyle.</title>
        <authorList>
            <person name="Murat C."/>
            <person name="Payen T."/>
            <person name="Noel B."/>
            <person name="Kuo A."/>
            <person name="Morin E."/>
            <person name="Chen J."/>
            <person name="Kohler A."/>
            <person name="Krizsan K."/>
            <person name="Balestrini R."/>
            <person name="Da Silva C."/>
            <person name="Montanini B."/>
            <person name="Hainaut M."/>
            <person name="Levati E."/>
            <person name="Barry K.W."/>
            <person name="Belfiori B."/>
            <person name="Cichocki N."/>
            <person name="Clum A."/>
            <person name="Dockter R.B."/>
            <person name="Fauchery L."/>
            <person name="Guy J."/>
            <person name="Iotti M."/>
            <person name="Le Tacon F."/>
            <person name="Lindquist E.A."/>
            <person name="Lipzen A."/>
            <person name="Malagnac F."/>
            <person name="Mello A."/>
            <person name="Molinier V."/>
            <person name="Miyauchi S."/>
            <person name="Poulain J."/>
            <person name="Riccioni C."/>
            <person name="Rubini A."/>
            <person name="Sitrit Y."/>
            <person name="Splivallo R."/>
            <person name="Traeger S."/>
            <person name="Wang M."/>
            <person name="Zifcakova L."/>
            <person name="Wipf D."/>
            <person name="Zambonelli A."/>
            <person name="Paolocci F."/>
            <person name="Nowrousian M."/>
            <person name="Ottonello S."/>
            <person name="Baldrian P."/>
            <person name="Spatafora J.W."/>
            <person name="Henrissat B."/>
            <person name="Nagy L.G."/>
            <person name="Aury J.M."/>
            <person name="Wincker P."/>
            <person name="Grigoriev I.V."/>
            <person name="Bonfante P."/>
            <person name="Martin F.M."/>
        </authorList>
    </citation>
    <scope>NUCLEOTIDE SEQUENCE [LARGE SCALE GENOMIC DNA]</scope>
    <source>
        <strain evidence="2 3">120613-1</strain>
    </source>
</reference>
<organism evidence="2 3">
    <name type="scientific">Choiromyces venosus 120613-1</name>
    <dbReference type="NCBI Taxonomy" id="1336337"/>
    <lineage>
        <taxon>Eukaryota</taxon>
        <taxon>Fungi</taxon>
        <taxon>Dikarya</taxon>
        <taxon>Ascomycota</taxon>
        <taxon>Pezizomycotina</taxon>
        <taxon>Pezizomycetes</taxon>
        <taxon>Pezizales</taxon>
        <taxon>Tuberaceae</taxon>
        <taxon>Choiromyces</taxon>
    </lineage>
</organism>
<dbReference type="EMBL" id="ML120452">
    <property type="protein sequence ID" value="RPA93433.1"/>
    <property type="molecule type" value="Genomic_DNA"/>
</dbReference>
<evidence type="ECO:0000313" key="2">
    <source>
        <dbReference type="EMBL" id="RPA93433.1"/>
    </source>
</evidence>
<gene>
    <name evidence="2" type="ORF">L873DRAFT_61124</name>
</gene>
<accession>A0A3N4J533</accession>
<dbReference type="AlphaFoldDB" id="A0A3N4J533"/>
<feature type="compositionally biased region" description="Basic and acidic residues" evidence="1">
    <location>
        <begin position="86"/>
        <end position="98"/>
    </location>
</feature>
<dbReference type="OrthoDB" id="2132299at2759"/>
<name>A0A3N4J533_9PEZI</name>
<feature type="region of interest" description="Disordered" evidence="1">
    <location>
        <begin position="82"/>
        <end position="105"/>
    </location>
</feature>
<proteinExistence type="predicted"/>
<protein>
    <submittedName>
        <fullName evidence="2">Uncharacterized protein</fullName>
    </submittedName>
</protein>
<dbReference type="Proteomes" id="UP000276215">
    <property type="component" value="Unassembled WGS sequence"/>
</dbReference>
<sequence length="105" mass="11627">MGKKIKTDKLLSRCPYFFRLESILGDRPNVHPPILYDSSQNTHETTAAVEQLLRAITSNIHPMEEGDRLQSSMETEDGGILDVEEENRSGGEDGEGIRIGRGGIT</sequence>
<evidence type="ECO:0000256" key="1">
    <source>
        <dbReference type="SAM" id="MobiDB-lite"/>
    </source>
</evidence>
<evidence type="ECO:0000313" key="3">
    <source>
        <dbReference type="Proteomes" id="UP000276215"/>
    </source>
</evidence>
<keyword evidence="3" id="KW-1185">Reference proteome</keyword>